<feature type="compositionally biased region" description="Polar residues" evidence="4">
    <location>
        <begin position="1"/>
        <end position="26"/>
    </location>
</feature>
<dbReference type="SUPFAM" id="SSF50978">
    <property type="entry name" value="WD40 repeat-like"/>
    <property type="match status" value="1"/>
</dbReference>
<proteinExistence type="predicted"/>
<feature type="repeat" description="WD" evidence="3">
    <location>
        <begin position="827"/>
        <end position="861"/>
    </location>
</feature>
<evidence type="ECO:0000256" key="2">
    <source>
        <dbReference type="ARBA" id="ARBA00022737"/>
    </source>
</evidence>
<feature type="compositionally biased region" description="Basic residues" evidence="4">
    <location>
        <begin position="584"/>
        <end position="595"/>
    </location>
</feature>
<dbReference type="OrthoDB" id="10248252at2759"/>
<feature type="compositionally biased region" description="Low complexity" evidence="4">
    <location>
        <begin position="287"/>
        <end position="315"/>
    </location>
</feature>
<dbReference type="Proteomes" id="UP000646827">
    <property type="component" value="Unassembled WGS sequence"/>
</dbReference>
<dbReference type="PROSITE" id="PS00018">
    <property type="entry name" value="EF_HAND_1"/>
    <property type="match status" value="1"/>
</dbReference>
<dbReference type="InterPro" id="IPR019775">
    <property type="entry name" value="WD40_repeat_CS"/>
</dbReference>
<feature type="region of interest" description="Disordered" evidence="4">
    <location>
        <begin position="61"/>
        <end position="81"/>
    </location>
</feature>
<keyword evidence="1 3" id="KW-0853">WD repeat</keyword>
<dbReference type="InterPro" id="IPR001680">
    <property type="entry name" value="WD40_rpt"/>
</dbReference>
<sequence length="1149" mass="128988">MSSQSSKKTRVPSTFVYQNQGSPQPITTNTDNSHNNNNNNNTDNSAWYSRLFPHSNPITIQQQQRQIKPRSKTTPDSALGKTSYENLIYQTMRPPIPQQGATNTNTTTASSSTTTTMTPLQSQRQQLPSLATTTTATRNTKEDPLVISSDEDDGEIIIETKRSKKSKSPVLAEHSNPPVQHSAPSQPKIQNIKFVNIGKTIDDPINLDDEDESMVSDTRPSSTSPATSILLQQIIQQQRLQRVIMPQPPPISTHPIPMDTMDRRMEQQTMEPSQPSQHLPQIRQQMQQVPSQHSPRQQQQQQQTSQPKKNLQQGQQKLNNMTALRFENQYQHQYQTQQLASQTQTKLQISNVGKITLQKGNTNNLQDMKQKQVNHRRGHTMNQSSILLSSSLPSSSTKTIQTLIDNTVDLDQRLGLQPNINDNNLNSNNNDDEDDNDSISSSEFVFGAEMMKETEIDLLHAMNAPDEDFDTPINWSQLINQNMDIVKNEDDPKLILDEDDNTNNIASLSINDTKKKESEPSMKTKIPENTNLDVLLSTIEAYDISVIGPLGPEELNALQEQQQEQQVSSSSTYNDQQQPTKMTRTSKRSSSKRLAKQQSSHGDLLQQKPYVPWIVWQQVTWEDWAQLEIGDWLHWPFEQWEIDIISEMTKQTERRAKKRRQDDIFSDTGSMWELIAMKLPGRRAIDCSRFWEDKKNNRSQTYHNPVIISHEPWKSTRPSTYDLIQSSRCHGGKRRTNMKKMAIWSNLKNELTFGEGSADTLGVQILNKKGKRIKIIAASACNDQPEYNMPGNLRVWSAKNKRIVQLRGHKTIYKHADGTAQDVWHTITDVRVSNDQRLIFTSSHDKQTKVWDGNSGKMLSTLSYHEKKVHQLAVCPDTREYILASGSADGNACIWKLNGVGNVGVGQTCTLDKKITKNPSIDTLVFGRGPSKGILYCGVSSGLRSPLGFIQSFDVERGKSMITYKNMKGAVCDIDISSTGKYVISGNHSPFDEFEGDGFVHINDTRTPGAIIKARTNHPDVNLVRMSSCETYVASGSPNNETVVLDIRRADRPLFSLKHQQTLADHLVPIDSDMGISGIHWMADGRTLVTGGGDSSVKLWDVFRNGELIRSYPTSSNVSSLAVDETAMIICGGVAGSQGIVHIWSAAPM</sequence>
<dbReference type="PROSITE" id="PS00678">
    <property type="entry name" value="WD_REPEATS_1"/>
    <property type="match status" value="1"/>
</dbReference>
<gene>
    <name evidence="5" type="ORF">INT45_002332</name>
</gene>
<evidence type="ECO:0000256" key="4">
    <source>
        <dbReference type="SAM" id="MobiDB-lite"/>
    </source>
</evidence>
<evidence type="ECO:0000313" key="6">
    <source>
        <dbReference type="Proteomes" id="UP000646827"/>
    </source>
</evidence>
<dbReference type="Pfam" id="PF00400">
    <property type="entry name" value="WD40"/>
    <property type="match status" value="3"/>
</dbReference>
<keyword evidence="2" id="KW-0677">Repeat</keyword>
<feature type="region of interest" description="Disordered" evidence="4">
    <location>
        <begin position="94"/>
        <end position="129"/>
    </location>
</feature>
<dbReference type="PROSITE" id="PS50082">
    <property type="entry name" value="WD_REPEATS_2"/>
    <property type="match status" value="3"/>
</dbReference>
<dbReference type="Gene3D" id="2.130.10.10">
    <property type="entry name" value="YVTN repeat-like/Quinoprotein amine dehydrogenase"/>
    <property type="match status" value="1"/>
</dbReference>
<feature type="compositionally biased region" description="Low complexity" evidence="4">
    <location>
        <begin position="101"/>
        <end position="129"/>
    </location>
</feature>
<feature type="compositionally biased region" description="Low complexity" evidence="4">
    <location>
        <begin position="559"/>
        <end position="571"/>
    </location>
</feature>
<feature type="compositionally biased region" description="Low complexity" evidence="4">
    <location>
        <begin position="27"/>
        <end position="45"/>
    </location>
</feature>
<feature type="region of interest" description="Disordered" evidence="4">
    <location>
        <begin position="418"/>
        <end position="440"/>
    </location>
</feature>
<evidence type="ECO:0008006" key="7">
    <source>
        <dbReference type="Google" id="ProtNLM"/>
    </source>
</evidence>
<comment type="caution">
    <text evidence="5">The sequence shown here is derived from an EMBL/GenBank/DDBJ whole genome shotgun (WGS) entry which is preliminary data.</text>
</comment>
<keyword evidence="6" id="KW-1185">Reference proteome</keyword>
<evidence type="ECO:0000256" key="3">
    <source>
        <dbReference type="PROSITE-ProRule" id="PRU00221"/>
    </source>
</evidence>
<reference evidence="5 6" key="1">
    <citation type="submission" date="2020-12" db="EMBL/GenBank/DDBJ databases">
        <title>Metabolic potential, ecology and presence of endohyphal bacteria is reflected in genomic diversity of Mucoromycotina.</title>
        <authorList>
            <person name="Muszewska A."/>
            <person name="Okrasinska A."/>
            <person name="Steczkiewicz K."/>
            <person name="Drgas O."/>
            <person name="Orlowska M."/>
            <person name="Perlinska-Lenart U."/>
            <person name="Aleksandrzak-Piekarczyk T."/>
            <person name="Szatraj K."/>
            <person name="Zielenkiewicz U."/>
            <person name="Pilsyk S."/>
            <person name="Malc E."/>
            <person name="Mieczkowski P."/>
            <person name="Kruszewska J.S."/>
            <person name="Biernat P."/>
            <person name="Pawlowska J."/>
        </authorList>
    </citation>
    <scope>NUCLEOTIDE SEQUENCE [LARGE SCALE GENOMIC DNA]</scope>
    <source>
        <strain evidence="5 6">CBS 142.35</strain>
    </source>
</reference>
<evidence type="ECO:0000313" key="5">
    <source>
        <dbReference type="EMBL" id="KAG2219447.1"/>
    </source>
</evidence>
<dbReference type="InterPro" id="IPR015943">
    <property type="entry name" value="WD40/YVTN_repeat-like_dom_sf"/>
</dbReference>
<feature type="repeat" description="WD" evidence="3">
    <location>
        <begin position="1076"/>
        <end position="1102"/>
    </location>
</feature>
<dbReference type="InterPro" id="IPR050995">
    <property type="entry name" value="WD-F-box_domain-protein"/>
</dbReference>
<feature type="region of interest" description="Disordered" evidence="4">
    <location>
        <begin position="265"/>
        <end position="315"/>
    </location>
</feature>
<dbReference type="InterPro" id="IPR036322">
    <property type="entry name" value="WD40_repeat_dom_sf"/>
</dbReference>
<dbReference type="PANTHER" id="PTHR14604:SF3">
    <property type="entry name" value="SPERM-ASSOCIATED ANTIGEN 16 PROTEIN"/>
    <property type="match status" value="1"/>
</dbReference>
<feature type="compositionally biased region" description="Polar residues" evidence="4">
    <location>
        <begin position="267"/>
        <end position="286"/>
    </location>
</feature>
<dbReference type="PANTHER" id="PTHR14604">
    <property type="entry name" value="WD40 REPEAT PF20"/>
    <property type="match status" value="1"/>
</dbReference>
<feature type="region of interest" description="Disordered" evidence="4">
    <location>
        <begin position="558"/>
        <end position="601"/>
    </location>
</feature>
<feature type="compositionally biased region" description="Polar residues" evidence="4">
    <location>
        <begin position="177"/>
        <end position="186"/>
    </location>
</feature>
<evidence type="ECO:0000256" key="1">
    <source>
        <dbReference type="ARBA" id="ARBA00022574"/>
    </source>
</evidence>
<dbReference type="SMART" id="SM00320">
    <property type="entry name" value="WD40"/>
    <property type="match status" value="6"/>
</dbReference>
<dbReference type="AlphaFoldDB" id="A0A8H7S0A6"/>
<name>A0A8H7S0A6_9FUNG</name>
<feature type="compositionally biased region" description="Low complexity" evidence="4">
    <location>
        <begin position="419"/>
        <end position="429"/>
    </location>
</feature>
<dbReference type="PROSITE" id="PS50294">
    <property type="entry name" value="WD_REPEATS_REGION"/>
    <property type="match status" value="1"/>
</dbReference>
<dbReference type="InterPro" id="IPR018247">
    <property type="entry name" value="EF_Hand_1_Ca_BS"/>
</dbReference>
<dbReference type="EMBL" id="JAEPRB010000179">
    <property type="protein sequence ID" value="KAG2219447.1"/>
    <property type="molecule type" value="Genomic_DNA"/>
</dbReference>
<feature type="repeat" description="WD" evidence="3">
    <location>
        <begin position="862"/>
        <end position="898"/>
    </location>
</feature>
<feature type="compositionally biased region" description="Polar residues" evidence="4">
    <location>
        <begin position="61"/>
        <end position="76"/>
    </location>
</feature>
<feature type="region of interest" description="Disordered" evidence="4">
    <location>
        <begin position="161"/>
        <end position="186"/>
    </location>
</feature>
<feature type="region of interest" description="Disordered" evidence="4">
    <location>
        <begin position="1"/>
        <end position="46"/>
    </location>
</feature>
<protein>
    <recommendedName>
        <fullName evidence="7">WD40 repeat-containing protein</fullName>
    </recommendedName>
</protein>
<accession>A0A8H7S0A6</accession>
<organism evidence="5 6">
    <name type="scientific">Circinella minor</name>
    <dbReference type="NCBI Taxonomy" id="1195481"/>
    <lineage>
        <taxon>Eukaryota</taxon>
        <taxon>Fungi</taxon>
        <taxon>Fungi incertae sedis</taxon>
        <taxon>Mucoromycota</taxon>
        <taxon>Mucoromycotina</taxon>
        <taxon>Mucoromycetes</taxon>
        <taxon>Mucorales</taxon>
        <taxon>Lichtheimiaceae</taxon>
        <taxon>Circinella</taxon>
    </lineage>
</organism>